<feature type="compositionally biased region" description="Basic and acidic residues" evidence="1">
    <location>
        <begin position="252"/>
        <end position="262"/>
    </location>
</feature>
<gene>
    <name evidence="3" type="ORF">EDC34_101584</name>
</gene>
<evidence type="ECO:0000256" key="1">
    <source>
        <dbReference type="SAM" id="MobiDB-lite"/>
    </source>
</evidence>
<reference evidence="3 4" key="1">
    <citation type="submission" date="2019-03" db="EMBL/GenBank/DDBJ databases">
        <title>Genomic Encyclopedia of Type Strains, Phase IV (KMG-IV): sequencing the most valuable type-strain genomes for metagenomic binning, comparative biology and taxonomic classification.</title>
        <authorList>
            <person name="Goeker M."/>
        </authorList>
    </citation>
    <scope>NUCLEOTIDE SEQUENCE [LARGE SCALE GENOMIC DNA]</scope>
    <source>
        <strain evidence="3 4">DSM 13605</strain>
    </source>
</reference>
<comment type="caution">
    <text evidence="3">The sequence shown here is derived from an EMBL/GenBank/DDBJ whole genome shotgun (WGS) entry which is preliminary data.</text>
</comment>
<protein>
    <submittedName>
        <fullName evidence="3">Uncharacterized protein</fullName>
    </submittedName>
</protein>
<feature type="compositionally biased region" description="Low complexity" evidence="1">
    <location>
        <begin position="165"/>
        <end position="174"/>
    </location>
</feature>
<feature type="chain" id="PRO_5020710777" evidence="2">
    <location>
        <begin position="24"/>
        <end position="316"/>
    </location>
</feature>
<feature type="region of interest" description="Disordered" evidence="1">
    <location>
        <begin position="193"/>
        <end position="296"/>
    </location>
</feature>
<feature type="compositionally biased region" description="Polar residues" evidence="1">
    <location>
        <begin position="26"/>
        <end position="45"/>
    </location>
</feature>
<feature type="compositionally biased region" description="Pro residues" evidence="1">
    <location>
        <begin position="85"/>
        <end position="100"/>
    </location>
</feature>
<evidence type="ECO:0000313" key="3">
    <source>
        <dbReference type="EMBL" id="TCT26255.1"/>
    </source>
</evidence>
<feature type="signal peptide" evidence="2">
    <location>
        <begin position="1"/>
        <end position="23"/>
    </location>
</feature>
<keyword evidence="2" id="KW-0732">Signal</keyword>
<feature type="region of interest" description="Disordered" evidence="1">
    <location>
        <begin position="26"/>
        <end position="180"/>
    </location>
</feature>
<evidence type="ECO:0000313" key="4">
    <source>
        <dbReference type="Proteomes" id="UP000295414"/>
    </source>
</evidence>
<evidence type="ECO:0000256" key="2">
    <source>
        <dbReference type="SAM" id="SignalP"/>
    </source>
</evidence>
<accession>A0A4R3NAI3</accession>
<dbReference type="EMBL" id="SMAP01000001">
    <property type="protein sequence ID" value="TCT26255.1"/>
    <property type="molecule type" value="Genomic_DNA"/>
</dbReference>
<dbReference type="Proteomes" id="UP000295414">
    <property type="component" value="Unassembled WGS sequence"/>
</dbReference>
<dbReference type="AlphaFoldDB" id="A0A4R3NAI3"/>
<proteinExistence type="predicted"/>
<name>A0A4R3NAI3_9GAMM</name>
<organism evidence="3 4">
    <name type="scientific">Thermomonas haemolytica</name>
    <dbReference type="NCBI Taxonomy" id="141949"/>
    <lineage>
        <taxon>Bacteria</taxon>
        <taxon>Pseudomonadati</taxon>
        <taxon>Pseudomonadota</taxon>
        <taxon>Gammaproteobacteria</taxon>
        <taxon>Lysobacterales</taxon>
        <taxon>Lysobacteraceae</taxon>
        <taxon>Thermomonas</taxon>
    </lineage>
</organism>
<sequence length="316" mass="33101">MSRTFHLPLLLVLGSLSLGLAHAQSTDNGQSSAQRITIKQPSSNEKWCKPWPDCRYNPDNRRTLPPQAPGNAAPGLPRQPGMQDDPPPPPHPVDPLPPKPRSVGGAVELPTAPHLPRDPGMGNGQMPRDPGMGNGQMPRDPGMGNGQMPPAPRPLPKPGVGNGGIIPNPGGNPVEPALPCPPGYVVVHLKNGQTSCAKPTPTNPTPPAATAKQAASGQDHVQICPPYCGSNGPQATDKQDKPGRPVLINRPEAPKPIEDRLARPNGPGSEQVAIPVKSADGSTAKRSAGPTISKCPAGWHWVSFKGHCERDGTQTQ</sequence>
<keyword evidence="4" id="KW-1185">Reference proteome</keyword>